<reference evidence="4 5" key="1">
    <citation type="journal article" date="2023" name="Int. J. Mol. Sci.">
        <title>De Novo Assembly and Annotation of 11 Diverse Shrub Willow (Salix) Genomes Reveals Novel Gene Organization in Sex-Linked Regions.</title>
        <authorList>
            <person name="Hyden B."/>
            <person name="Feng K."/>
            <person name="Yates T.B."/>
            <person name="Jawdy S."/>
            <person name="Cereghino C."/>
            <person name="Smart L.B."/>
            <person name="Muchero W."/>
        </authorList>
    </citation>
    <scope>NUCLEOTIDE SEQUENCE [LARGE SCALE GENOMIC DNA]</scope>
    <source>
        <tissue evidence="4">Shoot tip</tissue>
    </source>
</reference>
<dbReference type="GO" id="GO:0005634">
    <property type="term" value="C:nucleus"/>
    <property type="evidence" value="ECO:0007669"/>
    <property type="project" value="TreeGrafter"/>
</dbReference>
<dbReference type="InterPro" id="IPR040389">
    <property type="entry name" value="SMR"/>
</dbReference>
<protein>
    <submittedName>
        <fullName evidence="4">Uncharacterized protein</fullName>
    </submittedName>
</protein>
<accession>A0AAD6JPY9</accession>
<organism evidence="4 5">
    <name type="scientific">Salix udensis</name>
    <dbReference type="NCBI Taxonomy" id="889485"/>
    <lineage>
        <taxon>Eukaryota</taxon>
        <taxon>Viridiplantae</taxon>
        <taxon>Streptophyta</taxon>
        <taxon>Embryophyta</taxon>
        <taxon>Tracheophyta</taxon>
        <taxon>Spermatophyta</taxon>
        <taxon>Magnoliopsida</taxon>
        <taxon>eudicotyledons</taxon>
        <taxon>Gunneridae</taxon>
        <taxon>Pentapetalae</taxon>
        <taxon>rosids</taxon>
        <taxon>fabids</taxon>
        <taxon>Malpighiales</taxon>
        <taxon>Salicaceae</taxon>
        <taxon>Saliceae</taxon>
        <taxon>Salix</taxon>
    </lineage>
</organism>
<proteinExistence type="predicted"/>
<dbReference type="GO" id="GO:0032875">
    <property type="term" value="P:regulation of DNA endoreduplication"/>
    <property type="evidence" value="ECO:0007669"/>
    <property type="project" value="InterPro"/>
</dbReference>
<dbReference type="GO" id="GO:0004860">
    <property type="term" value="F:protein kinase inhibitor activity"/>
    <property type="evidence" value="ECO:0007669"/>
    <property type="project" value="UniProtKB-KW"/>
</dbReference>
<name>A0AAD6JPY9_9ROSI</name>
<evidence type="ECO:0000256" key="2">
    <source>
        <dbReference type="ARBA" id="ARBA00023306"/>
    </source>
</evidence>
<evidence type="ECO:0000256" key="1">
    <source>
        <dbReference type="ARBA" id="ARBA00023013"/>
    </source>
</evidence>
<dbReference type="PANTHER" id="PTHR33142">
    <property type="entry name" value="CYCLIN-DEPENDENT PROTEIN KINASE INHIBITOR SMR13"/>
    <property type="match status" value="1"/>
</dbReference>
<keyword evidence="1" id="KW-0649">Protein kinase inhibitor</keyword>
<evidence type="ECO:0000313" key="4">
    <source>
        <dbReference type="EMBL" id="KAJ6409133.1"/>
    </source>
</evidence>
<dbReference type="Proteomes" id="UP001162972">
    <property type="component" value="Chromosome 9"/>
</dbReference>
<gene>
    <name evidence="4" type="ORF">OIU84_008766</name>
</gene>
<dbReference type="AlphaFoldDB" id="A0AAD6JPY9"/>
<keyword evidence="5" id="KW-1185">Reference proteome</keyword>
<sequence>MAPTGRKRASEETRRRRRRTERKTQYKKTAVIKPKSIKEATEIEDFPSNSSTGCHGCSNIDSGLDFESVDISTSACSTPKAERFRIPEIQTCPPAPRKQRMVSGCSLRTRPIAFFAPPDLELFFFCSLQV</sequence>
<feature type="region of interest" description="Disordered" evidence="3">
    <location>
        <begin position="1"/>
        <end position="28"/>
    </location>
</feature>
<keyword evidence="2" id="KW-0131">Cell cycle</keyword>
<evidence type="ECO:0000256" key="3">
    <source>
        <dbReference type="SAM" id="MobiDB-lite"/>
    </source>
</evidence>
<dbReference type="PANTHER" id="PTHR33142:SF8">
    <property type="entry name" value="CYCLIN-DEPENDENT PROTEIN KINASE INHIBITOR SMR9"/>
    <property type="match status" value="1"/>
</dbReference>
<evidence type="ECO:0000313" key="5">
    <source>
        <dbReference type="Proteomes" id="UP001162972"/>
    </source>
</evidence>
<dbReference type="EMBL" id="JAPFFJ010000015">
    <property type="protein sequence ID" value="KAJ6409133.1"/>
    <property type="molecule type" value="Genomic_DNA"/>
</dbReference>
<comment type="caution">
    <text evidence="4">The sequence shown here is derived from an EMBL/GenBank/DDBJ whole genome shotgun (WGS) entry which is preliminary data.</text>
</comment>